<reference evidence="2 3" key="1">
    <citation type="submission" date="2024-02" db="EMBL/GenBank/DDBJ databases">
        <title>High-quality chromosome-scale genome assembly of Pensacola bahiagrass (Paspalum notatum Flugge var. saurae).</title>
        <authorList>
            <person name="Vega J.M."/>
            <person name="Podio M."/>
            <person name="Orjuela J."/>
            <person name="Siena L.A."/>
            <person name="Pessino S.C."/>
            <person name="Combes M.C."/>
            <person name="Mariac C."/>
            <person name="Albertini E."/>
            <person name="Pupilli F."/>
            <person name="Ortiz J.P.A."/>
            <person name="Leblanc O."/>
        </authorList>
    </citation>
    <scope>NUCLEOTIDE SEQUENCE [LARGE SCALE GENOMIC DNA]</scope>
    <source>
        <strain evidence="2">R1</strain>
        <tissue evidence="2">Leaf</tissue>
    </source>
</reference>
<gene>
    <name evidence="2" type="ORF">U9M48_014819</name>
</gene>
<dbReference type="AlphaFoldDB" id="A0AAQ3T2S3"/>
<organism evidence="2 3">
    <name type="scientific">Paspalum notatum var. saurae</name>
    <dbReference type="NCBI Taxonomy" id="547442"/>
    <lineage>
        <taxon>Eukaryota</taxon>
        <taxon>Viridiplantae</taxon>
        <taxon>Streptophyta</taxon>
        <taxon>Embryophyta</taxon>
        <taxon>Tracheophyta</taxon>
        <taxon>Spermatophyta</taxon>
        <taxon>Magnoliopsida</taxon>
        <taxon>Liliopsida</taxon>
        <taxon>Poales</taxon>
        <taxon>Poaceae</taxon>
        <taxon>PACMAD clade</taxon>
        <taxon>Panicoideae</taxon>
        <taxon>Andropogonodae</taxon>
        <taxon>Paspaleae</taxon>
        <taxon>Paspalinae</taxon>
        <taxon>Paspalum</taxon>
    </lineage>
</organism>
<keyword evidence="3" id="KW-1185">Reference proteome</keyword>
<sequence length="119" mass="13284">MTQEMTDPRIKKGKQCLAVEESDKENGALQRLDGLNEKKMALQTSTPEDEDETLLEFILGGPFTALIAFGVPASVCKEPTTQELGKSIERWPSMNHNATGCRYLMSTWGNEQRPSDYTT</sequence>
<protein>
    <submittedName>
        <fullName evidence="2">Uncharacterized protein</fullName>
    </submittedName>
</protein>
<name>A0AAQ3T2S3_PASNO</name>
<accession>A0AAQ3T2S3</accession>
<evidence type="ECO:0000256" key="1">
    <source>
        <dbReference type="SAM" id="MobiDB-lite"/>
    </source>
</evidence>
<evidence type="ECO:0000313" key="2">
    <source>
        <dbReference type="EMBL" id="WVZ65460.1"/>
    </source>
</evidence>
<dbReference type="Proteomes" id="UP001341281">
    <property type="component" value="Chromosome 03"/>
</dbReference>
<feature type="compositionally biased region" description="Basic and acidic residues" evidence="1">
    <location>
        <begin position="1"/>
        <end position="10"/>
    </location>
</feature>
<proteinExistence type="predicted"/>
<feature type="region of interest" description="Disordered" evidence="1">
    <location>
        <begin position="1"/>
        <end position="23"/>
    </location>
</feature>
<evidence type="ECO:0000313" key="3">
    <source>
        <dbReference type="Proteomes" id="UP001341281"/>
    </source>
</evidence>
<dbReference type="EMBL" id="CP144747">
    <property type="protein sequence ID" value="WVZ65460.1"/>
    <property type="molecule type" value="Genomic_DNA"/>
</dbReference>